<feature type="transmembrane region" description="Helical" evidence="6">
    <location>
        <begin position="463"/>
        <end position="485"/>
    </location>
</feature>
<keyword evidence="5 6" id="KW-0472">Membrane</keyword>
<feature type="transmembrane region" description="Helical" evidence="6">
    <location>
        <begin position="12"/>
        <end position="32"/>
    </location>
</feature>
<evidence type="ECO:0000256" key="1">
    <source>
        <dbReference type="ARBA" id="ARBA00004651"/>
    </source>
</evidence>
<dbReference type="InterPro" id="IPR050833">
    <property type="entry name" value="Poly_Biosynth_Transport"/>
</dbReference>
<comment type="subcellular location">
    <subcellularLocation>
        <location evidence="1">Cell membrane</location>
        <topology evidence="1">Multi-pass membrane protein</topology>
    </subcellularLocation>
</comment>
<feature type="transmembrane region" description="Helical" evidence="6">
    <location>
        <begin position="38"/>
        <end position="61"/>
    </location>
</feature>
<keyword evidence="8" id="KW-1185">Reference proteome</keyword>
<keyword evidence="4 6" id="KW-1133">Transmembrane helix</keyword>
<gene>
    <name evidence="7" type="ORF">ACFO0A_02810</name>
</gene>
<sequence>MSTFNRIGREYVAQVAAFVVALSDRLFIPAVFLRTLGVASFSAWSVAIAAGAFVSVLEFGVTRFYTNRLIALVEQNDHQAAHRMYREALTMIAVLVIFALTVIAVGFGYFVRGVGDPVLDRQLPFIAIPITLAAAVLQLLAVRQALYRAHRNFAVETWIRLGGEAARIAAVVLGALTGIGLLEIAWVWLGATIAFVFVPFSVHTRLLYRGFADRIGLPRGAEFVSMSRLAPGLWLQSMFMTLYATLPVMAIGALTAAPALIAQFVLMRTIANFVRQILQMFANVFGIELARRHAVGDHAGFAQVFGETNRFLAVQTAVATGALFVLGQPLFTVWTGKPELFDETMLLFAVLPPVLMPATMLSIEALAYANRPWPIVRGRVVQLVVSVALFFVLPAQNPALRMTEALAIGEIVGLSFPLMIAIGRFNPLIRMRSAAMLLVYSGLAFAVTVAMVAPVWLCPELGTLARVALGGAMATVSLVTCHALFGMTAVRRRSIVGMVQRALG</sequence>
<accession>A0ABV8RNY5</accession>
<feature type="transmembrane region" description="Helical" evidence="6">
    <location>
        <begin position="311"/>
        <end position="334"/>
    </location>
</feature>
<evidence type="ECO:0000256" key="3">
    <source>
        <dbReference type="ARBA" id="ARBA00022692"/>
    </source>
</evidence>
<dbReference type="EMBL" id="JBHSDR010000003">
    <property type="protein sequence ID" value="MFC4293986.1"/>
    <property type="molecule type" value="Genomic_DNA"/>
</dbReference>
<evidence type="ECO:0000313" key="7">
    <source>
        <dbReference type="EMBL" id="MFC4293986.1"/>
    </source>
</evidence>
<feature type="transmembrane region" description="Helical" evidence="6">
    <location>
        <begin position="346"/>
        <end position="368"/>
    </location>
</feature>
<dbReference type="PANTHER" id="PTHR30250:SF26">
    <property type="entry name" value="PSMA PROTEIN"/>
    <property type="match status" value="1"/>
</dbReference>
<feature type="transmembrane region" description="Helical" evidence="6">
    <location>
        <begin position="405"/>
        <end position="425"/>
    </location>
</feature>
<evidence type="ECO:0000256" key="5">
    <source>
        <dbReference type="ARBA" id="ARBA00023136"/>
    </source>
</evidence>
<feature type="transmembrane region" description="Helical" evidence="6">
    <location>
        <begin position="380"/>
        <end position="399"/>
    </location>
</feature>
<keyword evidence="3 6" id="KW-0812">Transmembrane</keyword>
<protein>
    <submittedName>
        <fullName evidence="7">Lipopolysaccharide biosynthesis protein</fullName>
    </submittedName>
</protein>
<proteinExistence type="predicted"/>
<dbReference type="Proteomes" id="UP001595828">
    <property type="component" value="Unassembled WGS sequence"/>
</dbReference>
<dbReference type="RefSeq" id="WP_379537460.1">
    <property type="nucleotide sequence ID" value="NZ_JBHSDR010000003.1"/>
</dbReference>
<feature type="transmembrane region" description="Helical" evidence="6">
    <location>
        <begin position="88"/>
        <end position="111"/>
    </location>
</feature>
<organism evidence="7 8">
    <name type="scientific">Novosphingobium tardum</name>
    <dbReference type="NCBI Taxonomy" id="1538021"/>
    <lineage>
        <taxon>Bacteria</taxon>
        <taxon>Pseudomonadati</taxon>
        <taxon>Pseudomonadota</taxon>
        <taxon>Alphaproteobacteria</taxon>
        <taxon>Sphingomonadales</taxon>
        <taxon>Sphingomonadaceae</taxon>
        <taxon>Novosphingobium</taxon>
    </lineage>
</organism>
<comment type="caution">
    <text evidence="7">The sequence shown here is derived from an EMBL/GenBank/DDBJ whole genome shotgun (WGS) entry which is preliminary data.</text>
</comment>
<evidence type="ECO:0000256" key="6">
    <source>
        <dbReference type="SAM" id="Phobius"/>
    </source>
</evidence>
<evidence type="ECO:0000256" key="4">
    <source>
        <dbReference type="ARBA" id="ARBA00022989"/>
    </source>
</evidence>
<dbReference type="PANTHER" id="PTHR30250">
    <property type="entry name" value="PST FAMILY PREDICTED COLANIC ACID TRANSPORTER"/>
    <property type="match status" value="1"/>
</dbReference>
<evidence type="ECO:0000313" key="8">
    <source>
        <dbReference type="Proteomes" id="UP001595828"/>
    </source>
</evidence>
<feature type="transmembrane region" description="Helical" evidence="6">
    <location>
        <begin position="168"/>
        <end position="198"/>
    </location>
</feature>
<evidence type="ECO:0000256" key="2">
    <source>
        <dbReference type="ARBA" id="ARBA00022475"/>
    </source>
</evidence>
<feature type="transmembrane region" description="Helical" evidence="6">
    <location>
        <begin position="123"/>
        <end position="142"/>
    </location>
</feature>
<feature type="transmembrane region" description="Helical" evidence="6">
    <location>
        <begin position="242"/>
        <end position="266"/>
    </location>
</feature>
<feature type="transmembrane region" description="Helical" evidence="6">
    <location>
        <begin position="437"/>
        <end position="457"/>
    </location>
</feature>
<keyword evidence="2" id="KW-1003">Cell membrane</keyword>
<reference evidence="8" key="1">
    <citation type="journal article" date="2019" name="Int. J. Syst. Evol. Microbiol.">
        <title>The Global Catalogue of Microorganisms (GCM) 10K type strain sequencing project: providing services to taxonomists for standard genome sequencing and annotation.</title>
        <authorList>
            <consortium name="The Broad Institute Genomics Platform"/>
            <consortium name="The Broad Institute Genome Sequencing Center for Infectious Disease"/>
            <person name="Wu L."/>
            <person name="Ma J."/>
        </authorList>
    </citation>
    <scope>NUCLEOTIDE SEQUENCE [LARGE SCALE GENOMIC DNA]</scope>
    <source>
        <strain evidence="8">CGMCC 1.12989</strain>
    </source>
</reference>
<name>A0ABV8RNY5_9SPHN</name>